<feature type="non-terminal residue" evidence="1">
    <location>
        <position position="1"/>
    </location>
</feature>
<organism evidence="1 2">
    <name type="scientific">Teladorsagia circumcincta</name>
    <name type="common">Brown stomach worm</name>
    <name type="synonym">Ostertagia circumcincta</name>
    <dbReference type="NCBI Taxonomy" id="45464"/>
    <lineage>
        <taxon>Eukaryota</taxon>
        <taxon>Metazoa</taxon>
        <taxon>Ecdysozoa</taxon>
        <taxon>Nematoda</taxon>
        <taxon>Chromadorea</taxon>
        <taxon>Rhabditida</taxon>
        <taxon>Rhabditina</taxon>
        <taxon>Rhabditomorpha</taxon>
        <taxon>Strongyloidea</taxon>
        <taxon>Trichostrongylidae</taxon>
        <taxon>Teladorsagia</taxon>
    </lineage>
</organism>
<sequence length="88" mass="10081">IKGKPYAKLLIVHGNDISSKYKIKDVHFGYLTGKPILNGLTMETPRYDEDHEIGEWVSPNTNAQRLDGFNNFFGNSQHTSYKEKLQIL</sequence>
<dbReference type="Proteomes" id="UP000230423">
    <property type="component" value="Unassembled WGS sequence"/>
</dbReference>
<reference evidence="1 2" key="1">
    <citation type="submission" date="2015-09" db="EMBL/GenBank/DDBJ databases">
        <title>Draft genome of the parasitic nematode Teladorsagia circumcincta isolate WARC Sus (inbred).</title>
        <authorList>
            <person name="Mitreva M."/>
        </authorList>
    </citation>
    <scope>NUCLEOTIDE SEQUENCE [LARGE SCALE GENOMIC DNA]</scope>
    <source>
        <strain evidence="1 2">S</strain>
    </source>
</reference>
<protein>
    <submittedName>
        <fullName evidence="1">Uncharacterized protein</fullName>
    </submittedName>
</protein>
<evidence type="ECO:0000313" key="2">
    <source>
        <dbReference type="Proteomes" id="UP000230423"/>
    </source>
</evidence>
<accession>A0A2G9TT21</accession>
<gene>
    <name evidence="1" type="ORF">TELCIR_17329</name>
</gene>
<evidence type="ECO:0000313" key="1">
    <source>
        <dbReference type="EMBL" id="PIO61156.1"/>
    </source>
</evidence>
<name>A0A2G9TT21_TELCI</name>
<dbReference type="EMBL" id="KZ354111">
    <property type="protein sequence ID" value="PIO61156.1"/>
    <property type="molecule type" value="Genomic_DNA"/>
</dbReference>
<proteinExistence type="predicted"/>
<dbReference type="AlphaFoldDB" id="A0A2G9TT21"/>
<keyword evidence="2" id="KW-1185">Reference proteome</keyword>